<dbReference type="RefSeq" id="WP_095603864.1">
    <property type="nucleotide sequence ID" value="NZ_NSKA01000004.1"/>
</dbReference>
<protein>
    <recommendedName>
        <fullName evidence="3">Transposase</fullName>
    </recommendedName>
</protein>
<keyword evidence="2" id="KW-1185">Reference proteome</keyword>
<dbReference type="EMBL" id="NSKA01000004">
    <property type="protein sequence ID" value="PAU71362.1"/>
    <property type="molecule type" value="Genomic_DNA"/>
</dbReference>
<accession>A0ABX4HFX0</accession>
<organism evidence="1 2">
    <name type="scientific">Vreelandella alkaliphila</name>
    <dbReference type="NCBI Taxonomy" id="272774"/>
    <lineage>
        <taxon>Bacteria</taxon>
        <taxon>Pseudomonadati</taxon>
        <taxon>Pseudomonadota</taxon>
        <taxon>Gammaproteobacteria</taxon>
        <taxon>Oceanospirillales</taxon>
        <taxon>Halomonadaceae</taxon>
        <taxon>Vreelandella</taxon>
    </lineage>
</organism>
<sequence>MKKRFSEEQITGFEAGLPIKELCRRHGFAKQAANSPPGEEGGTVEMVDNVTQSAHTRMHELKAINRQFYSPNNLIPEVG</sequence>
<comment type="caution">
    <text evidence="1">The sequence shown here is derived from an EMBL/GenBank/DDBJ whole genome shotgun (WGS) entry which is preliminary data.</text>
</comment>
<name>A0ABX4HFX0_9GAMM</name>
<reference evidence="1 2" key="1">
    <citation type="submission" date="2017-08" db="EMBL/GenBank/DDBJ databases">
        <title>Halomonas binhaiensis sp. nov., isolated from saline alkaline soil.</title>
        <authorList>
            <person name="Wang D."/>
            <person name="Zhang G."/>
        </authorList>
    </citation>
    <scope>NUCLEOTIDE SEQUENCE [LARGE SCALE GENOMIC DNA]</scope>
    <source>
        <strain evidence="1 2">WN018</strain>
    </source>
</reference>
<gene>
    <name evidence="1" type="ORF">CK497_11730</name>
</gene>
<proteinExistence type="predicted"/>
<evidence type="ECO:0008006" key="3">
    <source>
        <dbReference type="Google" id="ProtNLM"/>
    </source>
</evidence>
<evidence type="ECO:0000313" key="1">
    <source>
        <dbReference type="EMBL" id="PAU71362.1"/>
    </source>
</evidence>
<evidence type="ECO:0000313" key="2">
    <source>
        <dbReference type="Proteomes" id="UP000218675"/>
    </source>
</evidence>
<dbReference type="Proteomes" id="UP000218675">
    <property type="component" value="Unassembled WGS sequence"/>
</dbReference>